<proteinExistence type="predicted"/>
<dbReference type="SUPFAM" id="SSF47413">
    <property type="entry name" value="lambda repressor-like DNA-binding domains"/>
    <property type="match status" value="1"/>
</dbReference>
<dbReference type="SMART" id="SM00530">
    <property type="entry name" value="HTH_XRE"/>
    <property type="match status" value="1"/>
</dbReference>
<evidence type="ECO:0000313" key="3">
    <source>
        <dbReference type="Proteomes" id="UP000249016"/>
    </source>
</evidence>
<dbReference type="Proteomes" id="UP000249016">
    <property type="component" value="Unassembled WGS sequence"/>
</dbReference>
<dbReference type="PROSITE" id="PS50943">
    <property type="entry name" value="HTH_CROC1"/>
    <property type="match status" value="1"/>
</dbReference>
<sequence>MVQASYVILNEVDEETSLEQIGNLIGDIRLQADLTQQELAQKLGVGVSTVHKYETNGQKILLHTLAKIAHICQVDLVVGFQTKP</sequence>
<gene>
    <name evidence="2" type="ORF">HMF3257_37550</name>
</gene>
<name>A0A327NDS7_9BACT</name>
<keyword evidence="3" id="KW-1185">Reference proteome</keyword>
<dbReference type="InterPro" id="IPR010982">
    <property type="entry name" value="Lambda_DNA-bd_dom_sf"/>
</dbReference>
<dbReference type="Pfam" id="PF01381">
    <property type="entry name" value="HTH_3"/>
    <property type="match status" value="1"/>
</dbReference>
<organism evidence="2 3">
    <name type="scientific">Spirosoma telluris</name>
    <dbReference type="NCBI Taxonomy" id="2183553"/>
    <lineage>
        <taxon>Bacteria</taxon>
        <taxon>Pseudomonadati</taxon>
        <taxon>Bacteroidota</taxon>
        <taxon>Cytophagia</taxon>
        <taxon>Cytophagales</taxon>
        <taxon>Cytophagaceae</taxon>
        <taxon>Spirosoma</taxon>
    </lineage>
</organism>
<accession>A0A327NDS7</accession>
<dbReference type="OrthoDB" id="965471at2"/>
<comment type="caution">
    <text evidence="2">The sequence shown here is derived from an EMBL/GenBank/DDBJ whole genome shotgun (WGS) entry which is preliminary data.</text>
</comment>
<feature type="domain" description="HTH cro/C1-type" evidence="1">
    <location>
        <begin position="25"/>
        <end position="80"/>
    </location>
</feature>
<reference evidence="2 3" key="1">
    <citation type="submission" date="2018-06" db="EMBL/GenBank/DDBJ databases">
        <title>Spirosoma sp. HMF3257 Genome sequencing and assembly.</title>
        <authorList>
            <person name="Kang H."/>
            <person name="Cha I."/>
            <person name="Kim H."/>
            <person name="Kang J."/>
            <person name="Joh K."/>
        </authorList>
    </citation>
    <scope>NUCLEOTIDE SEQUENCE [LARGE SCALE GENOMIC DNA]</scope>
    <source>
        <strain evidence="2 3">HMF3257</strain>
    </source>
</reference>
<protein>
    <submittedName>
        <fullName evidence="2">XRE family transcriptional regulator</fullName>
    </submittedName>
</protein>
<evidence type="ECO:0000313" key="2">
    <source>
        <dbReference type="EMBL" id="RAI73105.1"/>
    </source>
</evidence>
<dbReference type="CDD" id="cd00093">
    <property type="entry name" value="HTH_XRE"/>
    <property type="match status" value="1"/>
</dbReference>
<dbReference type="Gene3D" id="1.10.260.40">
    <property type="entry name" value="lambda repressor-like DNA-binding domains"/>
    <property type="match status" value="1"/>
</dbReference>
<dbReference type="EMBL" id="QLII01000002">
    <property type="protein sequence ID" value="RAI73105.1"/>
    <property type="molecule type" value="Genomic_DNA"/>
</dbReference>
<dbReference type="RefSeq" id="WP_111350853.1">
    <property type="nucleotide sequence ID" value="NZ_QLII01000002.1"/>
</dbReference>
<dbReference type="AlphaFoldDB" id="A0A327NDS7"/>
<dbReference type="InterPro" id="IPR001387">
    <property type="entry name" value="Cro/C1-type_HTH"/>
</dbReference>
<evidence type="ECO:0000259" key="1">
    <source>
        <dbReference type="PROSITE" id="PS50943"/>
    </source>
</evidence>
<dbReference type="GO" id="GO:0003677">
    <property type="term" value="F:DNA binding"/>
    <property type="evidence" value="ECO:0007669"/>
    <property type="project" value="InterPro"/>
</dbReference>